<dbReference type="PROSITE" id="PS51998">
    <property type="entry name" value="DEK_C"/>
    <property type="match status" value="1"/>
</dbReference>
<dbReference type="STRING" id="5627.A0A1C7M0C0"/>
<dbReference type="GO" id="GO:0004100">
    <property type="term" value="F:chitin synthase activity"/>
    <property type="evidence" value="ECO:0007669"/>
    <property type="project" value="UniProtKB-EC"/>
</dbReference>
<feature type="transmembrane region" description="Helical" evidence="9">
    <location>
        <begin position="7"/>
        <end position="28"/>
    </location>
</feature>
<evidence type="ECO:0000256" key="4">
    <source>
        <dbReference type="ARBA" id="ARBA00022692"/>
    </source>
</evidence>
<feature type="domain" description="DEK-C" evidence="10">
    <location>
        <begin position="311"/>
        <end position="367"/>
    </location>
</feature>
<dbReference type="GO" id="GO:0005886">
    <property type="term" value="C:plasma membrane"/>
    <property type="evidence" value="ECO:0007669"/>
    <property type="project" value="UniProtKB-SubCell"/>
</dbReference>
<dbReference type="OMA" id="FHQASHA"/>
<comment type="catalytic activity">
    <reaction evidence="7">
        <text>[(1-&gt;4)-N-acetyl-beta-D-glucosaminyl](n) + UDP-N-acetyl-alpha-D-glucosamine = [(1-&gt;4)-N-acetyl-beta-D-glucosaminyl](n+1) + UDP + H(+)</text>
        <dbReference type="Rhea" id="RHEA:16637"/>
        <dbReference type="Rhea" id="RHEA-COMP:9593"/>
        <dbReference type="Rhea" id="RHEA-COMP:9595"/>
        <dbReference type="ChEBI" id="CHEBI:15378"/>
        <dbReference type="ChEBI" id="CHEBI:17029"/>
        <dbReference type="ChEBI" id="CHEBI:57705"/>
        <dbReference type="ChEBI" id="CHEBI:58223"/>
        <dbReference type="EC" id="2.4.1.16"/>
    </reaction>
</comment>
<proteinExistence type="predicted"/>
<protein>
    <submittedName>
        <fullName evidence="11">Chitin synthase 6</fullName>
    </submittedName>
</protein>
<evidence type="ECO:0000256" key="9">
    <source>
        <dbReference type="SAM" id="Phobius"/>
    </source>
</evidence>
<name>A0A1C7M0C0_GRIFR</name>
<keyword evidence="4 9" id="KW-0812">Transmembrane</keyword>
<dbReference type="InterPro" id="IPR014876">
    <property type="entry name" value="DEK_C"/>
</dbReference>
<evidence type="ECO:0000256" key="3">
    <source>
        <dbReference type="ARBA" id="ARBA00022679"/>
    </source>
</evidence>
<reference evidence="11 12" key="1">
    <citation type="submission" date="2016-03" db="EMBL/GenBank/DDBJ databases">
        <title>Whole genome sequencing of Grifola frondosa 9006-11.</title>
        <authorList>
            <person name="Min B."/>
            <person name="Park H."/>
            <person name="Kim J.-G."/>
            <person name="Cho H."/>
            <person name="Oh Y.-L."/>
            <person name="Kong W.-S."/>
            <person name="Choi I.-G."/>
        </authorList>
    </citation>
    <scope>NUCLEOTIDE SEQUENCE [LARGE SCALE GENOMIC DNA]</scope>
    <source>
        <strain evidence="11 12">9006-11</strain>
    </source>
</reference>
<keyword evidence="3" id="KW-0808">Transferase</keyword>
<evidence type="ECO:0000256" key="2">
    <source>
        <dbReference type="ARBA" id="ARBA00022475"/>
    </source>
</evidence>
<feature type="transmembrane region" description="Helical" evidence="9">
    <location>
        <begin position="64"/>
        <end position="87"/>
    </location>
</feature>
<dbReference type="OrthoDB" id="370884at2759"/>
<keyword evidence="2" id="KW-1003">Cell membrane</keyword>
<keyword evidence="12" id="KW-1185">Reference proteome</keyword>
<comment type="subcellular location">
    <subcellularLocation>
        <location evidence="1">Cell membrane</location>
        <topology evidence="1">Multi-pass membrane protein</topology>
    </subcellularLocation>
</comment>
<dbReference type="InterPro" id="IPR004835">
    <property type="entry name" value="Chitin_synth"/>
</dbReference>
<accession>A0A1C7M0C0</accession>
<dbReference type="Gene3D" id="1.10.10.60">
    <property type="entry name" value="Homeodomain-like"/>
    <property type="match status" value="1"/>
</dbReference>
<dbReference type="GO" id="GO:0031505">
    <property type="term" value="P:fungal-type cell wall organization"/>
    <property type="evidence" value="ECO:0007669"/>
    <property type="project" value="TreeGrafter"/>
</dbReference>
<feature type="transmembrane region" description="Helical" evidence="9">
    <location>
        <begin position="34"/>
        <end position="57"/>
    </location>
</feature>
<comment type="caution">
    <text evidence="11">The sequence shown here is derived from an EMBL/GenBank/DDBJ whole genome shotgun (WGS) entry which is preliminary data.</text>
</comment>
<dbReference type="Proteomes" id="UP000092993">
    <property type="component" value="Unassembled WGS sequence"/>
</dbReference>
<evidence type="ECO:0000259" key="10">
    <source>
        <dbReference type="PROSITE" id="PS51998"/>
    </source>
</evidence>
<dbReference type="GO" id="GO:0006031">
    <property type="term" value="P:chitin biosynthetic process"/>
    <property type="evidence" value="ECO:0007669"/>
    <property type="project" value="TreeGrafter"/>
</dbReference>
<feature type="compositionally biased region" description="Polar residues" evidence="8">
    <location>
        <begin position="181"/>
        <end position="204"/>
    </location>
</feature>
<evidence type="ECO:0000256" key="8">
    <source>
        <dbReference type="SAM" id="MobiDB-lite"/>
    </source>
</evidence>
<keyword evidence="5 9" id="KW-0472">Membrane</keyword>
<evidence type="ECO:0000313" key="11">
    <source>
        <dbReference type="EMBL" id="OBZ70383.1"/>
    </source>
</evidence>
<evidence type="ECO:0000313" key="12">
    <source>
        <dbReference type="Proteomes" id="UP000092993"/>
    </source>
</evidence>
<evidence type="ECO:0000256" key="1">
    <source>
        <dbReference type="ARBA" id="ARBA00004651"/>
    </source>
</evidence>
<dbReference type="PANTHER" id="PTHR22914:SF13">
    <property type="entry name" value="CHITIN SYNTHASE"/>
    <property type="match status" value="1"/>
</dbReference>
<evidence type="ECO:0000256" key="7">
    <source>
        <dbReference type="ARBA" id="ARBA00048014"/>
    </source>
</evidence>
<gene>
    <name evidence="11" type="primary">CHS6</name>
    <name evidence="11" type="ORF">A0H81_09803</name>
</gene>
<evidence type="ECO:0000256" key="6">
    <source>
        <dbReference type="ARBA" id="ARBA00023180"/>
    </source>
</evidence>
<dbReference type="Pfam" id="PF03142">
    <property type="entry name" value="Chitin_synth_2"/>
    <property type="match status" value="1"/>
</dbReference>
<evidence type="ECO:0000256" key="5">
    <source>
        <dbReference type="ARBA" id="ARBA00023136"/>
    </source>
</evidence>
<dbReference type="PANTHER" id="PTHR22914">
    <property type="entry name" value="CHITIN SYNTHASE"/>
    <property type="match status" value="1"/>
</dbReference>
<feature type="region of interest" description="Disordered" evidence="8">
    <location>
        <begin position="135"/>
        <end position="204"/>
    </location>
</feature>
<keyword evidence="9" id="KW-1133">Transmembrane helix</keyword>
<dbReference type="AlphaFoldDB" id="A0A1C7M0C0"/>
<organism evidence="11 12">
    <name type="scientific">Grifola frondosa</name>
    <name type="common">Maitake</name>
    <name type="synonym">Polyporus frondosus</name>
    <dbReference type="NCBI Taxonomy" id="5627"/>
    <lineage>
        <taxon>Eukaryota</taxon>
        <taxon>Fungi</taxon>
        <taxon>Dikarya</taxon>
        <taxon>Basidiomycota</taxon>
        <taxon>Agaricomycotina</taxon>
        <taxon>Agaricomycetes</taxon>
        <taxon>Polyporales</taxon>
        <taxon>Grifolaceae</taxon>
        <taxon>Grifola</taxon>
    </lineage>
</organism>
<dbReference type="GO" id="GO:0030428">
    <property type="term" value="C:cell septum"/>
    <property type="evidence" value="ECO:0007669"/>
    <property type="project" value="TreeGrafter"/>
</dbReference>
<dbReference type="Pfam" id="PF08766">
    <property type="entry name" value="DEK_C"/>
    <property type="match status" value="1"/>
</dbReference>
<dbReference type="EMBL" id="LUGG01000014">
    <property type="protein sequence ID" value="OBZ70383.1"/>
    <property type="molecule type" value="Genomic_DNA"/>
</dbReference>
<sequence>MRFFVFIDLLGTLILPSTVVYLVYLIIVTATGQSAIPIISIIMLAAVYGLQAIIFLLKREFMLIGWMVVYILSYPVYSFFLPLYSFWCMDDFSWGNTRLVIGEGNNKKVLMNDDEKFDDSMIPLKKFSEYEAEAWETGSRHSDETGYSGKARSRSRAPGSRAESPHSFHQASHAGDYYRDTNVTSQNGSQRNASQSNLSHYTAQQPMSQFSLPHQPFIPYGGPGSAAGSDYGGQMPMPGPMPYQNTGSVYGMMPTAPRNTVMTNLNMFGGDPNGSQTGFAPPIAPGMQRPMSTFSLATSVNPFAGPSMNPNPSDDDLVNALRNYLSTQDLMTVTKKTVREAIQARFPKADLSDRRQFLNDAIDNILSQS</sequence>
<keyword evidence="6" id="KW-0325">Glycoprotein</keyword>
<dbReference type="SUPFAM" id="SSF109715">
    <property type="entry name" value="DEK C-terminal domain"/>
    <property type="match status" value="1"/>
</dbReference>